<organism evidence="29 30">
    <name type="scientific">Triticum turgidum subsp. durum</name>
    <name type="common">Durum wheat</name>
    <name type="synonym">Triticum durum</name>
    <dbReference type="NCBI Taxonomy" id="4567"/>
    <lineage>
        <taxon>Eukaryota</taxon>
        <taxon>Viridiplantae</taxon>
        <taxon>Streptophyta</taxon>
        <taxon>Embryophyta</taxon>
        <taxon>Tracheophyta</taxon>
        <taxon>Spermatophyta</taxon>
        <taxon>Magnoliopsida</taxon>
        <taxon>Liliopsida</taxon>
        <taxon>Poales</taxon>
        <taxon>Poaceae</taxon>
        <taxon>BOP clade</taxon>
        <taxon>Pooideae</taxon>
        <taxon>Triticodae</taxon>
        <taxon>Triticeae</taxon>
        <taxon>Triticinae</taxon>
        <taxon>Triticum</taxon>
    </lineage>
</organism>
<dbReference type="SUPFAM" id="SSF52058">
    <property type="entry name" value="L domain-like"/>
    <property type="match status" value="2"/>
</dbReference>
<keyword evidence="12" id="KW-0677">Repeat</keyword>
<evidence type="ECO:0000256" key="17">
    <source>
        <dbReference type="ARBA" id="ARBA00023136"/>
    </source>
</evidence>
<dbReference type="PROSITE" id="PS00108">
    <property type="entry name" value="PROTEIN_KINASE_ST"/>
    <property type="match status" value="1"/>
</dbReference>
<dbReference type="PROSITE" id="PS00107">
    <property type="entry name" value="PROTEIN_KINASE_ATP"/>
    <property type="match status" value="1"/>
</dbReference>
<dbReference type="GO" id="GO:0004674">
    <property type="term" value="F:protein serine/threonine kinase activity"/>
    <property type="evidence" value="ECO:0007669"/>
    <property type="project" value="UniProtKB-KW"/>
</dbReference>
<keyword evidence="6" id="KW-0723">Serine/threonine-protein kinase</keyword>
<evidence type="ECO:0000313" key="30">
    <source>
        <dbReference type="Proteomes" id="UP000324705"/>
    </source>
</evidence>
<evidence type="ECO:0000256" key="16">
    <source>
        <dbReference type="ARBA" id="ARBA00022989"/>
    </source>
</evidence>
<dbReference type="Pfam" id="PF08263">
    <property type="entry name" value="LRRNT_2"/>
    <property type="match status" value="1"/>
</dbReference>
<comment type="subcellular location">
    <subcellularLocation>
        <location evidence="1">Cell membrane</location>
        <topology evidence="1">Single-pass type I membrane protein</topology>
    </subcellularLocation>
    <subcellularLocation>
        <location evidence="2">Endoplasmic reticulum membrane</location>
        <topology evidence="2">Single-pass membrane protein</topology>
    </subcellularLocation>
</comment>
<sequence>MAAARRRNHWRLVTAPVLLVLLLASPCRCTGAAPATTMNATTDDDLRALLSFKALINGDPEGALSSWVNTSDPCGGWRGVGCHSLRHPRRVTSVELTSSGLSGTVSPYLANLTFLRTLNLSGNLLAGTIPRELGSLRRLSELDLSDNNLQGEIPSSLTRSSRLRALLLGRNSLVGEIPANLSHCRHLEVLDVGVNNLTGQAHPLLLGLASLSNLKKLRLYTNNIVGTIPCSLGNLTSLVILSMGRNRLVGEIPESFGQMTKLRYLHLAFNELSGTIPASIFNLSSIRQIQLSHNDLSGVIPNDVGSTLPNLEFLLLYSCNFHGRIPGSLGNASQLVMIELANNQLHGSVPLNIGSLRNLEVLALENNQLLEASWQKDWDLLASLANCTQLFALALSSKRFRGPFPPSIANLSSIEMMYLEGNSIYGEISPDITKLEKLTNFQIGGNLLTGTIPETIGELHDLQVLELFGNNIQGLIPSTIGNLTRLFRLVLSHNNLMGSIPTSFGWLDRMASLDLSHNQLRGTIPTQLVSLTSLTKKLDLSHNFLHGQIPFEIGSLINLVQLDFSNNKLSGEIPSPLGKCTELASLGLQNNILTGRIPLSLGSLKGIQEVDLSGNNLTGQIPTFFDSLPFLVYMNISYNNLDGPIPVSGVFSNASRIFLAGNQVCGGIPQLHLPHCTPKSSDGKKHTPRRYLLIIICTVFGALSIFVMLFLYGMCRCSKRQQGEGLQPLSEDNHWQVSFLDLQRATNHFSPDSLVGTGSFGAVYRATLHNREVAIKVLNLLQQGAEGSFLRECHALRSMRHRNLVKIITVCTSVDHQGNDFKALVYEFMRNGDLDSWLHTSQVMEGEAPRMLTMVQRVNTALDIAQALDYLHNRGQSPIVHCDMKPSNVLLDNDMVAHVGDFGLSRFVDKMMNSGSTEDPNAGRSSGIRGSIGYIAPEYGMGGEVSIDGDVYSYGVILLEMFTGKSPTDGMFQGDHTLRFYVASNYPDRVTEIVDPALLQAEQCSGITKRIPEDTRLQGCLVAVFHVGLQCTEESPRTRMSIRDAINELYYDVAISAEVLVSCPNIALATPDRKEFQVAGQRRKTTRILGDVPCAMEDKGMNLGHDNLMQQVLIGSMLLHITQP</sequence>
<evidence type="ECO:0000256" key="20">
    <source>
        <dbReference type="ARBA" id="ARBA00047899"/>
    </source>
</evidence>
<dbReference type="SMART" id="SM00220">
    <property type="entry name" value="S_TKc"/>
    <property type="match status" value="1"/>
</dbReference>
<feature type="signal peptide" evidence="27">
    <location>
        <begin position="1"/>
        <end position="32"/>
    </location>
</feature>
<keyword evidence="14" id="KW-0418">Kinase</keyword>
<evidence type="ECO:0000256" key="15">
    <source>
        <dbReference type="ARBA" id="ARBA00022840"/>
    </source>
</evidence>
<evidence type="ECO:0000256" key="23">
    <source>
        <dbReference type="ARBA" id="ARBA00056628"/>
    </source>
</evidence>
<evidence type="ECO:0000256" key="13">
    <source>
        <dbReference type="ARBA" id="ARBA00022741"/>
    </source>
</evidence>
<keyword evidence="5" id="KW-1003">Cell membrane</keyword>
<evidence type="ECO:0000256" key="6">
    <source>
        <dbReference type="ARBA" id="ARBA00022527"/>
    </source>
</evidence>
<keyword evidence="17 26" id="KW-0472">Membrane</keyword>
<accession>A0A9R0PWU3</accession>
<dbReference type="AlphaFoldDB" id="A0A9R0PWU3"/>
<dbReference type="Pfam" id="PF13855">
    <property type="entry name" value="LRR_8"/>
    <property type="match status" value="1"/>
</dbReference>
<dbReference type="InterPro" id="IPR011009">
    <property type="entry name" value="Kinase-like_dom_sf"/>
</dbReference>
<evidence type="ECO:0000256" key="12">
    <source>
        <dbReference type="ARBA" id="ARBA00022737"/>
    </source>
</evidence>
<dbReference type="GO" id="GO:0005524">
    <property type="term" value="F:ATP binding"/>
    <property type="evidence" value="ECO:0007669"/>
    <property type="project" value="UniProtKB-UniRule"/>
</dbReference>
<name>A0A9R0PWU3_TRITD</name>
<dbReference type="InterPro" id="IPR001245">
    <property type="entry name" value="Ser-Thr/Tyr_kinase_cat_dom"/>
</dbReference>
<dbReference type="EC" id="2.7.11.1" evidence="4"/>
<reference evidence="29 30" key="1">
    <citation type="submission" date="2017-09" db="EMBL/GenBank/DDBJ databases">
        <authorList>
            <consortium name="International Durum Wheat Genome Sequencing Consortium (IDWGSC)"/>
            <person name="Milanesi L."/>
        </authorList>
    </citation>
    <scope>NUCLEOTIDE SEQUENCE [LARGE SCALE GENOMIC DNA]</scope>
    <source>
        <strain evidence="30">cv. Svevo</strain>
    </source>
</reference>
<evidence type="ECO:0000256" key="5">
    <source>
        <dbReference type="ARBA" id="ARBA00022475"/>
    </source>
</evidence>
<evidence type="ECO:0000256" key="26">
    <source>
        <dbReference type="SAM" id="Phobius"/>
    </source>
</evidence>
<dbReference type="InterPro" id="IPR013210">
    <property type="entry name" value="LRR_N_plant-typ"/>
</dbReference>
<dbReference type="Gene3D" id="3.80.10.10">
    <property type="entry name" value="Ribonuclease Inhibitor"/>
    <property type="match status" value="4"/>
</dbReference>
<protein>
    <recommendedName>
        <fullName evidence="24">Receptor kinase-like protein Xa21</fullName>
        <ecNumber evidence="4">2.7.11.1</ecNumber>
    </recommendedName>
</protein>
<evidence type="ECO:0000256" key="21">
    <source>
        <dbReference type="ARBA" id="ARBA00048679"/>
    </source>
</evidence>
<dbReference type="Pfam" id="PF07714">
    <property type="entry name" value="PK_Tyr_Ser-Thr"/>
    <property type="match status" value="1"/>
</dbReference>
<evidence type="ECO:0000256" key="11">
    <source>
        <dbReference type="ARBA" id="ARBA00022729"/>
    </source>
</evidence>
<keyword evidence="15 25" id="KW-0067">ATP-binding</keyword>
<evidence type="ECO:0000256" key="4">
    <source>
        <dbReference type="ARBA" id="ARBA00012513"/>
    </source>
</evidence>
<keyword evidence="8" id="KW-0433">Leucine-rich repeat</keyword>
<dbReference type="Pfam" id="PF00560">
    <property type="entry name" value="LRR_1"/>
    <property type="match status" value="6"/>
</dbReference>
<keyword evidence="18" id="KW-0675">Receptor</keyword>
<dbReference type="SMART" id="SM00369">
    <property type="entry name" value="LRR_TYP"/>
    <property type="match status" value="10"/>
</dbReference>
<evidence type="ECO:0000256" key="25">
    <source>
        <dbReference type="PROSITE-ProRule" id="PRU10141"/>
    </source>
</evidence>
<keyword evidence="11 27" id="KW-0732">Signal</keyword>
<dbReference type="InterPro" id="IPR017441">
    <property type="entry name" value="Protein_kinase_ATP_BS"/>
</dbReference>
<dbReference type="InterPro" id="IPR032675">
    <property type="entry name" value="LRR_dom_sf"/>
</dbReference>
<keyword evidence="13 25" id="KW-0547">Nucleotide-binding</keyword>
<evidence type="ECO:0000256" key="22">
    <source>
        <dbReference type="ARBA" id="ARBA00054320"/>
    </source>
</evidence>
<evidence type="ECO:0000256" key="19">
    <source>
        <dbReference type="ARBA" id="ARBA00023180"/>
    </source>
</evidence>
<dbReference type="InterPro" id="IPR001611">
    <property type="entry name" value="Leu-rich_rpt"/>
</dbReference>
<keyword evidence="10 26" id="KW-0812">Transmembrane</keyword>
<evidence type="ECO:0000256" key="24">
    <source>
        <dbReference type="ARBA" id="ARBA00072040"/>
    </source>
</evidence>
<dbReference type="FunFam" id="3.80.10.10:FF:000288">
    <property type="entry name" value="LRR receptor-like serine/threonine-protein kinase EFR"/>
    <property type="match status" value="1"/>
</dbReference>
<dbReference type="Gramene" id="TRITD1Av1G004870.2">
    <property type="protein sequence ID" value="TRITD1Av1G004870.2"/>
    <property type="gene ID" value="TRITD1Av1G004870"/>
</dbReference>
<feature type="transmembrane region" description="Helical" evidence="26">
    <location>
        <begin position="691"/>
        <end position="712"/>
    </location>
</feature>
<gene>
    <name evidence="29" type="ORF">TRITD_1Av1G004870</name>
</gene>
<dbReference type="InterPro" id="IPR051809">
    <property type="entry name" value="Plant_receptor-like_S/T_kinase"/>
</dbReference>
<dbReference type="GO" id="GO:0005886">
    <property type="term" value="C:plasma membrane"/>
    <property type="evidence" value="ECO:0007669"/>
    <property type="project" value="UniProtKB-SubCell"/>
</dbReference>
<keyword evidence="9" id="KW-0808">Transferase</keyword>
<evidence type="ECO:0000256" key="8">
    <source>
        <dbReference type="ARBA" id="ARBA00022614"/>
    </source>
</evidence>
<evidence type="ECO:0000256" key="7">
    <source>
        <dbReference type="ARBA" id="ARBA00022553"/>
    </source>
</evidence>
<feature type="binding site" evidence="25">
    <location>
        <position position="776"/>
    </location>
    <ligand>
        <name>ATP</name>
        <dbReference type="ChEBI" id="CHEBI:30616"/>
    </ligand>
</feature>
<dbReference type="OMA" id="TMQKLHL"/>
<evidence type="ECO:0000256" key="14">
    <source>
        <dbReference type="ARBA" id="ARBA00022777"/>
    </source>
</evidence>
<comment type="catalytic activity">
    <reaction evidence="21">
        <text>L-seryl-[protein] + ATP = O-phospho-L-seryl-[protein] + ADP + H(+)</text>
        <dbReference type="Rhea" id="RHEA:17989"/>
        <dbReference type="Rhea" id="RHEA-COMP:9863"/>
        <dbReference type="Rhea" id="RHEA-COMP:11604"/>
        <dbReference type="ChEBI" id="CHEBI:15378"/>
        <dbReference type="ChEBI" id="CHEBI:29999"/>
        <dbReference type="ChEBI" id="CHEBI:30616"/>
        <dbReference type="ChEBI" id="CHEBI:83421"/>
        <dbReference type="ChEBI" id="CHEBI:456216"/>
        <dbReference type="EC" id="2.7.11.1"/>
    </reaction>
</comment>
<dbReference type="PROSITE" id="PS50011">
    <property type="entry name" value="PROTEIN_KINASE_DOM"/>
    <property type="match status" value="1"/>
</dbReference>
<evidence type="ECO:0000256" key="18">
    <source>
        <dbReference type="ARBA" id="ARBA00023170"/>
    </source>
</evidence>
<dbReference type="PANTHER" id="PTHR27008">
    <property type="entry name" value="OS04G0122200 PROTEIN"/>
    <property type="match status" value="1"/>
</dbReference>
<keyword evidence="7" id="KW-0597">Phosphoprotein</keyword>
<keyword evidence="30" id="KW-1185">Reference proteome</keyword>
<evidence type="ECO:0000256" key="3">
    <source>
        <dbReference type="ARBA" id="ARBA00008684"/>
    </source>
</evidence>
<proteinExistence type="inferred from homology"/>
<dbReference type="PANTHER" id="PTHR27008:SF566">
    <property type="entry name" value="OS06G0583600 PROTEIN"/>
    <property type="match status" value="1"/>
</dbReference>
<dbReference type="InterPro" id="IPR008271">
    <property type="entry name" value="Ser/Thr_kinase_AS"/>
</dbReference>
<dbReference type="Gene3D" id="1.10.510.10">
    <property type="entry name" value="Transferase(Phosphotransferase) domain 1"/>
    <property type="match status" value="1"/>
</dbReference>
<dbReference type="SUPFAM" id="SSF56112">
    <property type="entry name" value="Protein kinase-like (PK-like)"/>
    <property type="match status" value="1"/>
</dbReference>
<dbReference type="EMBL" id="LT934111">
    <property type="protein sequence ID" value="VAH00537.1"/>
    <property type="molecule type" value="Genomic_DNA"/>
</dbReference>
<evidence type="ECO:0000256" key="10">
    <source>
        <dbReference type="ARBA" id="ARBA00022692"/>
    </source>
</evidence>
<comment type="function">
    <text evidence="23">The processed protein kinase Xa21 chain released by protein cleavage after X.oryzae pv. oryzae protein Ax21 detection translocates into the nucleus where it can bind and regulate WRKY62, a transcription factor. Confers resistance to the bacterial pathogen X.oryzae pv. oryzae (Xoo).</text>
</comment>
<feature type="domain" description="Protein kinase" evidence="28">
    <location>
        <begin position="749"/>
        <end position="1051"/>
    </location>
</feature>
<dbReference type="Proteomes" id="UP000324705">
    <property type="component" value="Chromosome 1A"/>
</dbReference>
<dbReference type="GO" id="GO:0005789">
    <property type="term" value="C:endoplasmic reticulum membrane"/>
    <property type="evidence" value="ECO:0007669"/>
    <property type="project" value="UniProtKB-SubCell"/>
</dbReference>
<dbReference type="FunFam" id="3.80.10.10:FF:000095">
    <property type="entry name" value="LRR receptor-like serine/threonine-protein kinase GSO1"/>
    <property type="match status" value="1"/>
</dbReference>
<dbReference type="FunFam" id="3.80.10.10:FF:000275">
    <property type="entry name" value="Leucine-rich repeat receptor-like protein kinase"/>
    <property type="match status" value="1"/>
</dbReference>
<dbReference type="FunFam" id="1.10.510.10:FF:000358">
    <property type="entry name" value="Putative leucine-rich repeat receptor-like serine/threonine-protein kinase"/>
    <property type="match status" value="1"/>
</dbReference>
<comment type="similarity">
    <text evidence="3">Belongs to the protein kinase superfamily. Ser/Thr protein kinase family.</text>
</comment>
<evidence type="ECO:0000313" key="29">
    <source>
        <dbReference type="EMBL" id="VAH00537.1"/>
    </source>
</evidence>
<keyword evidence="16 26" id="KW-1133">Transmembrane helix</keyword>
<evidence type="ECO:0000256" key="9">
    <source>
        <dbReference type="ARBA" id="ARBA00022679"/>
    </source>
</evidence>
<feature type="chain" id="PRO_5040222360" description="Receptor kinase-like protein Xa21" evidence="27">
    <location>
        <begin position="33"/>
        <end position="1124"/>
    </location>
</feature>
<evidence type="ECO:0000256" key="27">
    <source>
        <dbReference type="SAM" id="SignalP"/>
    </source>
</evidence>
<comment type="function">
    <text evidence="22">Receptor kinase that detects X.oryzae pv. oryzae protein Ax21 to promote innate immunity. Following X.oryzae pv. oryzae protein Ax21 detection, undergoes cleavage, releasing the processed protein kinase Xa21 chain.</text>
</comment>
<evidence type="ECO:0000259" key="28">
    <source>
        <dbReference type="PROSITE" id="PS50011"/>
    </source>
</evidence>
<dbReference type="InterPro" id="IPR003591">
    <property type="entry name" value="Leu-rich_rpt_typical-subtyp"/>
</dbReference>
<dbReference type="InterPro" id="IPR000719">
    <property type="entry name" value="Prot_kinase_dom"/>
</dbReference>
<comment type="catalytic activity">
    <reaction evidence="20">
        <text>L-threonyl-[protein] + ATP = O-phospho-L-threonyl-[protein] + ADP + H(+)</text>
        <dbReference type="Rhea" id="RHEA:46608"/>
        <dbReference type="Rhea" id="RHEA-COMP:11060"/>
        <dbReference type="Rhea" id="RHEA-COMP:11605"/>
        <dbReference type="ChEBI" id="CHEBI:15378"/>
        <dbReference type="ChEBI" id="CHEBI:30013"/>
        <dbReference type="ChEBI" id="CHEBI:30616"/>
        <dbReference type="ChEBI" id="CHEBI:61977"/>
        <dbReference type="ChEBI" id="CHEBI:456216"/>
        <dbReference type="EC" id="2.7.11.1"/>
    </reaction>
</comment>
<evidence type="ECO:0000256" key="1">
    <source>
        <dbReference type="ARBA" id="ARBA00004251"/>
    </source>
</evidence>
<keyword evidence="19" id="KW-0325">Glycoprotein</keyword>
<dbReference type="Pfam" id="PF23598">
    <property type="entry name" value="LRR_14"/>
    <property type="match status" value="1"/>
</dbReference>
<dbReference type="Gene3D" id="3.30.200.20">
    <property type="entry name" value="Phosphorylase Kinase, domain 1"/>
    <property type="match status" value="1"/>
</dbReference>
<dbReference type="FunFam" id="3.30.200.20:FF:000432">
    <property type="entry name" value="LRR receptor-like serine/threonine-protein kinase EFR"/>
    <property type="match status" value="1"/>
</dbReference>
<evidence type="ECO:0000256" key="2">
    <source>
        <dbReference type="ARBA" id="ARBA00004389"/>
    </source>
</evidence>
<dbReference type="InterPro" id="IPR055414">
    <property type="entry name" value="LRR_R13L4/SHOC2-like"/>
</dbReference>